<feature type="transmembrane region" description="Helical" evidence="1">
    <location>
        <begin position="7"/>
        <end position="31"/>
    </location>
</feature>
<gene>
    <name evidence="2" type="ORF">GCM10007383_27620</name>
</gene>
<feature type="transmembrane region" description="Helical" evidence="1">
    <location>
        <begin position="73"/>
        <end position="94"/>
    </location>
</feature>
<dbReference type="RefSeq" id="WP_026814159.1">
    <property type="nucleotide sequence ID" value="NZ_BMWP01000020.1"/>
</dbReference>
<reference evidence="2" key="1">
    <citation type="journal article" date="2014" name="Int. J. Syst. Evol. Microbiol.">
        <title>Complete genome sequence of Corynebacterium casei LMG S-19264T (=DSM 44701T), isolated from a smear-ripened cheese.</title>
        <authorList>
            <consortium name="US DOE Joint Genome Institute (JGI-PGF)"/>
            <person name="Walter F."/>
            <person name="Albersmeier A."/>
            <person name="Kalinowski J."/>
            <person name="Ruckert C."/>
        </authorList>
    </citation>
    <scope>NUCLEOTIDE SEQUENCE</scope>
    <source>
        <strain evidence="2">KCTC 12113</strain>
    </source>
</reference>
<evidence type="ECO:0000256" key="1">
    <source>
        <dbReference type="SAM" id="Phobius"/>
    </source>
</evidence>
<feature type="transmembrane region" description="Helical" evidence="1">
    <location>
        <begin position="106"/>
        <end position="124"/>
    </location>
</feature>
<evidence type="ECO:0000313" key="3">
    <source>
        <dbReference type="Proteomes" id="UP000634668"/>
    </source>
</evidence>
<keyword evidence="1" id="KW-0812">Transmembrane</keyword>
<dbReference type="EMBL" id="BMWP01000020">
    <property type="protein sequence ID" value="GGW41341.1"/>
    <property type="molecule type" value="Genomic_DNA"/>
</dbReference>
<keyword evidence="1" id="KW-0472">Membrane</keyword>
<keyword evidence="1" id="KW-1133">Transmembrane helix</keyword>
<sequence>MKKNQLFRYVTGTALIIFAILTLFMSGSFIFDWYGIRNQQGAYVPFIVWTNFIAGFLYLLAVYGFFKAMNWTYWVLIGITILLIFAAIALMIYINQDGIFEIKTIGAMNFRIILTLVFSVLAYYKIRKH</sequence>
<feature type="transmembrane region" description="Helical" evidence="1">
    <location>
        <begin position="43"/>
        <end position="66"/>
    </location>
</feature>
<evidence type="ECO:0000313" key="2">
    <source>
        <dbReference type="EMBL" id="GGW41341.1"/>
    </source>
</evidence>
<keyword evidence="3" id="KW-1185">Reference proteome</keyword>
<proteinExistence type="predicted"/>
<organism evidence="2 3">
    <name type="scientific">Arenibacter certesii</name>
    <dbReference type="NCBI Taxonomy" id="228955"/>
    <lineage>
        <taxon>Bacteria</taxon>
        <taxon>Pseudomonadati</taxon>
        <taxon>Bacteroidota</taxon>
        <taxon>Flavobacteriia</taxon>
        <taxon>Flavobacteriales</taxon>
        <taxon>Flavobacteriaceae</taxon>
        <taxon>Arenibacter</taxon>
    </lineage>
</organism>
<comment type="caution">
    <text evidence="2">The sequence shown here is derived from an EMBL/GenBank/DDBJ whole genome shotgun (WGS) entry which is preliminary data.</text>
</comment>
<dbReference type="AlphaFoldDB" id="A0A918J0W4"/>
<name>A0A918J0W4_9FLAO</name>
<accession>A0A918J0W4</accession>
<dbReference type="Proteomes" id="UP000634668">
    <property type="component" value="Unassembled WGS sequence"/>
</dbReference>
<protein>
    <submittedName>
        <fullName evidence="2">Uncharacterized protein</fullName>
    </submittedName>
</protein>
<reference evidence="2" key="2">
    <citation type="submission" date="2020-09" db="EMBL/GenBank/DDBJ databases">
        <authorList>
            <person name="Sun Q."/>
            <person name="Kim S."/>
        </authorList>
    </citation>
    <scope>NUCLEOTIDE SEQUENCE</scope>
    <source>
        <strain evidence="2">KCTC 12113</strain>
    </source>
</reference>